<organism evidence="4 5">
    <name type="scientific">Anaeromicrobium sediminis</name>
    <dbReference type="NCBI Taxonomy" id="1478221"/>
    <lineage>
        <taxon>Bacteria</taxon>
        <taxon>Bacillati</taxon>
        <taxon>Bacillota</taxon>
        <taxon>Clostridia</taxon>
        <taxon>Peptostreptococcales</taxon>
        <taxon>Thermotaleaceae</taxon>
        <taxon>Anaeromicrobium</taxon>
    </lineage>
</organism>
<evidence type="ECO:0000256" key="1">
    <source>
        <dbReference type="ARBA" id="ARBA00023125"/>
    </source>
</evidence>
<evidence type="ECO:0000313" key="5">
    <source>
        <dbReference type="Proteomes" id="UP000216024"/>
    </source>
</evidence>
<dbReference type="InterPro" id="IPR009057">
    <property type="entry name" value="Homeodomain-like_sf"/>
</dbReference>
<dbReference type="OrthoDB" id="9814200at2"/>
<protein>
    <recommendedName>
        <fullName evidence="3">HTH tetR-type domain-containing protein</fullName>
    </recommendedName>
</protein>
<name>A0A267MMU2_9FIRM</name>
<dbReference type="AlphaFoldDB" id="A0A267MMU2"/>
<evidence type="ECO:0000256" key="2">
    <source>
        <dbReference type="PROSITE-ProRule" id="PRU00335"/>
    </source>
</evidence>
<comment type="caution">
    <text evidence="4">The sequence shown here is derived from an EMBL/GenBank/DDBJ whole genome shotgun (WGS) entry which is preliminary data.</text>
</comment>
<dbReference type="SUPFAM" id="SSF48498">
    <property type="entry name" value="Tetracyclin repressor-like, C-terminal domain"/>
    <property type="match status" value="1"/>
</dbReference>
<dbReference type="InterPro" id="IPR001647">
    <property type="entry name" value="HTH_TetR"/>
</dbReference>
<dbReference type="Gene3D" id="1.10.357.10">
    <property type="entry name" value="Tetracycline Repressor, domain 2"/>
    <property type="match status" value="1"/>
</dbReference>
<dbReference type="Proteomes" id="UP000216024">
    <property type="component" value="Unassembled WGS sequence"/>
</dbReference>
<feature type="domain" description="HTH tetR-type" evidence="3">
    <location>
        <begin position="5"/>
        <end position="65"/>
    </location>
</feature>
<dbReference type="PANTHER" id="PTHR43479:SF11">
    <property type="entry name" value="ACREF_ENVCD OPERON REPRESSOR-RELATED"/>
    <property type="match status" value="1"/>
</dbReference>
<dbReference type="EMBL" id="NIBG01000002">
    <property type="protein sequence ID" value="PAB60757.1"/>
    <property type="molecule type" value="Genomic_DNA"/>
</dbReference>
<reference evidence="4 5" key="1">
    <citation type="submission" date="2017-06" db="EMBL/GenBank/DDBJ databases">
        <title>Draft genome sequence of anaerobic fermentative bacterium Anaeromicrobium sediminis DY2726D isolated from West Pacific Ocean sediments.</title>
        <authorList>
            <person name="Zeng X."/>
        </authorList>
    </citation>
    <scope>NUCLEOTIDE SEQUENCE [LARGE SCALE GENOMIC DNA]</scope>
    <source>
        <strain evidence="4 5">DY2726D</strain>
    </source>
</reference>
<dbReference type="PANTHER" id="PTHR43479">
    <property type="entry name" value="ACREF/ENVCD OPERON REPRESSOR-RELATED"/>
    <property type="match status" value="1"/>
</dbReference>
<accession>A0A267MMU2</accession>
<dbReference type="SUPFAM" id="SSF46689">
    <property type="entry name" value="Homeodomain-like"/>
    <property type="match status" value="1"/>
</dbReference>
<sequence>MKKLNLKRDAIMNSAIELFSRDGFHKTKVIDISNHAKVGKGTIYQYFRNKEQLYMESIKYVFELYQTYIKKAIDDEKTPLDKLKKYLYVSDELTSKYGSVVFALMKDMRSNGMSMFDTLTEYENKDIELVLKIFEDGLKENIFKDICPRVATNTFIGAIRFHMGNKYIKPKGHIEDNDLEYLFNMLLYGMIKE</sequence>
<feature type="DNA-binding region" description="H-T-H motif" evidence="2">
    <location>
        <begin position="28"/>
        <end position="47"/>
    </location>
</feature>
<dbReference type="PRINTS" id="PR00455">
    <property type="entry name" value="HTHTETR"/>
</dbReference>
<dbReference type="Gene3D" id="1.10.10.60">
    <property type="entry name" value="Homeodomain-like"/>
    <property type="match status" value="1"/>
</dbReference>
<evidence type="ECO:0000259" key="3">
    <source>
        <dbReference type="PROSITE" id="PS50977"/>
    </source>
</evidence>
<dbReference type="GO" id="GO:0003677">
    <property type="term" value="F:DNA binding"/>
    <property type="evidence" value="ECO:0007669"/>
    <property type="project" value="UniProtKB-UniRule"/>
</dbReference>
<keyword evidence="1 2" id="KW-0238">DNA-binding</keyword>
<evidence type="ECO:0000313" key="4">
    <source>
        <dbReference type="EMBL" id="PAB60757.1"/>
    </source>
</evidence>
<dbReference type="InterPro" id="IPR050624">
    <property type="entry name" value="HTH-type_Tx_Regulator"/>
</dbReference>
<proteinExistence type="predicted"/>
<dbReference type="InterPro" id="IPR036271">
    <property type="entry name" value="Tet_transcr_reg_TetR-rel_C_sf"/>
</dbReference>
<keyword evidence="5" id="KW-1185">Reference proteome</keyword>
<dbReference type="RefSeq" id="WP_095131297.1">
    <property type="nucleotide sequence ID" value="NZ_NIBG01000002.1"/>
</dbReference>
<dbReference type="PROSITE" id="PS50977">
    <property type="entry name" value="HTH_TETR_2"/>
    <property type="match status" value="1"/>
</dbReference>
<dbReference type="Pfam" id="PF00440">
    <property type="entry name" value="TetR_N"/>
    <property type="match status" value="1"/>
</dbReference>
<gene>
    <name evidence="4" type="ORF">CCE28_04255</name>
</gene>